<reference evidence="1" key="2">
    <citation type="journal article" date="2024" name="Plant">
        <title>Genomic evolution and insights into agronomic trait innovations of Sesamum species.</title>
        <authorList>
            <person name="Miao H."/>
            <person name="Wang L."/>
            <person name="Qu L."/>
            <person name="Liu H."/>
            <person name="Sun Y."/>
            <person name="Le M."/>
            <person name="Wang Q."/>
            <person name="Wei S."/>
            <person name="Zheng Y."/>
            <person name="Lin W."/>
            <person name="Duan Y."/>
            <person name="Cao H."/>
            <person name="Xiong S."/>
            <person name="Wang X."/>
            <person name="Wei L."/>
            <person name="Li C."/>
            <person name="Ma Q."/>
            <person name="Ju M."/>
            <person name="Zhao R."/>
            <person name="Li G."/>
            <person name="Mu C."/>
            <person name="Tian Q."/>
            <person name="Mei H."/>
            <person name="Zhang T."/>
            <person name="Gao T."/>
            <person name="Zhang H."/>
        </authorList>
    </citation>
    <scope>NUCLEOTIDE SEQUENCE</scope>
    <source>
        <strain evidence="1">KEN1</strain>
    </source>
</reference>
<reference evidence="1" key="1">
    <citation type="submission" date="2020-06" db="EMBL/GenBank/DDBJ databases">
        <authorList>
            <person name="Li T."/>
            <person name="Hu X."/>
            <person name="Zhang T."/>
            <person name="Song X."/>
            <person name="Zhang H."/>
            <person name="Dai N."/>
            <person name="Sheng W."/>
            <person name="Hou X."/>
            <person name="Wei L."/>
        </authorList>
    </citation>
    <scope>NUCLEOTIDE SEQUENCE</scope>
    <source>
        <strain evidence="1">KEN1</strain>
        <tissue evidence="1">Leaf</tissue>
    </source>
</reference>
<dbReference type="EMBL" id="JACGWN010000014">
    <property type="protein sequence ID" value="KAL0405720.1"/>
    <property type="molecule type" value="Genomic_DNA"/>
</dbReference>
<evidence type="ECO:0000313" key="1">
    <source>
        <dbReference type="EMBL" id="KAL0405720.1"/>
    </source>
</evidence>
<sequence>MTELSPMRLEMCCARRSCGHSRCPNRIGGSYVEQLGIIRSQVISIDAWSKMRTDSQFHVRAQCWVTVDGRTVPVRTRSLNIHATVHLVSMCHGPLLTVARRPPMLMGSPDQGLIQSY</sequence>
<name>A0AAW2TMT3_9LAMI</name>
<protein>
    <submittedName>
        <fullName evidence="1">Uncharacterized protein</fullName>
    </submittedName>
</protein>
<organism evidence="1">
    <name type="scientific">Sesamum latifolium</name>
    <dbReference type="NCBI Taxonomy" id="2727402"/>
    <lineage>
        <taxon>Eukaryota</taxon>
        <taxon>Viridiplantae</taxon>
        <taxon>Streptophyta</taxon>
        <taxon>Embryophyta</taxon>
        <taxon>Tracheophyta</taxon>
        <taxon>Spermatophyta</taxon>
        <taxon>Magnoliopsida</taxon>
        <taxon>eudicotyledons</taxon>
        <taxon>Gunneridae</taxon>
        <taxon>Pentapetalae</taxon>
        <taxon>asterids</taxon>
        <taxon>lamiids</taxon>
        <taxon>Lamiales</taxon>
        <taxon>Pedaliaceae</taxon>
        <taxon>Sesamum</taxon>
    </lineage>
</organism>
<comment type="caution">
    <text evidence="1">The sequence shown here is derived from an EMBL/GenBank/DDBJ whole genome shotgun (WGS) entry which is preliminary data.</text>
</comment>
<gene>
    <name evidence="1" type="ORF">Slati_3885900</name>
</gene>
<proteinExistence type="predicted"/>
<accession>A0AAW2TMT3</accession>
<dbReference type="AlphaFoldDB" id="A0AAW2TMT3"/>